<dbReference type="AlphaFoldDB" id="A0A060HSS8"/>
<dbReference type="OrthoDB" id="9803238at2"/>
<reference evidence="2 3" key="1">
    <citation type="submission" date="2013-12" db="EMBL/GenBank/DDBJ databases">
        <title>Complete genome sequence of Rhizobium etli bv. mimosae IE4771.</title>
        <authorList>
            <person name="Bustos P."/>
            <person name="Santamaria R.I."/>
            <person name="Lozano L."/>
            <person name="Ormeno-Orrillo E."/>
            <person name="Rogel M.A."/>
            <person name="Romero D."/>
            <person name="Cevallos M.A."/>
            <person name="Martinez-Romero E."/>
            <person name="Gonzalez V."/>
        </authorList>
    </citation>
    <scope>NUCLEOTIDE SEQUENCE [LARGE SCALE GENOMIC DNA]</scope>
    <source>
        <strain evidence="2 3">IE4771</strain>
    </source>
</reference>
<dbReference type="NCBIfam" id="TIGR03568">
    <property type="entry name" value="NeuC_NnaA"/>
    <property type="match status" value="1"/>
</dbReference>
<dbReference type="InterPro" id="IPR020004">
    <property type="entry name" value="UDP-GlcNAc_Epase"/>
</dbReference>
<dbReference type="InterPro" id="IPR003331">
    <property type="entry name" value="UDP_GlcNAc_Epimerase_2_dom"/>
</dbReference>
<organism evidence="2 3">
    <name type="scientific">Rhizobium etli bv. mimosae str. IE4771</name>
    <dbReference type="NCBI Taxonomy" id="1432050"/>
    <lineage>
        <taxon>Bacteria</taxon>
        <taxon>Pseudomonadati</taxon>
        <taxon>Pseudomonadota</taxon>
        <taxon>Alphaproteobacteria</taxon>
        <taxon>Hyphomicrobiales</taxon>
        <taxon>Rhizobiaceae</taxon>
        <taxon>Rhizobium/Agrobacterium group</taxon>
        <taxon>Rhizobium</taxon>
    </lineage>
</organism>
<dbReference type="Gene3D" id="3.40.50.2000">
    <property type="entry name" value="Glycogen Phosphorylase B"/>
    <property type="match status" value="2"/>
</dbReference>
<dbReference type="Pfam" id="PF02350">
    <property type="entry name" value="Epimerase_2"/>
    <property type="match status" value="1"/>
</dbReference>
<dbReference type="KEGG" id="rei:IE4771_CH00808"/>
<evidence type="ECO:0000313" key="2">
    <source>
        <dbReference type="EMBL" id="AIC25963.1"/>
    </source>
</evidence>
<dbReference type="HOGENOM" id="CLU_061127_0_0_5"/>
<proteinExistence type="predicted"/>
<dbReference type="SUPFAM" id="SSF53756">
    <property type="entry name" value="UDP-Glycosyltransferase/glycogen phosphorylase"/>
    <property type="match status" value="1"/>
</dbReference>
<dbReference type="GO" id="GO:0006047">
    <property type="term" value="P:UDP-N-acetylglucosamine metabolic process"/>
    <property type="evidence" value="ECO:0007669"/>
    <property type="project" value="InterPro"/>
</dbReference>
<accession>A0A060HSS8</accession>
<gene>
    <name evidence="2" type="ORF">IE4771_CH00808</name>
</gene>
<dbReference type="PANTHER" id="PTHR43174">
    <property type="entry name" value="UDP-N-ACETYLGLUCOSAMINE 2-EPIMERASE"/>
    <property type="match status" value="1"/>
</dbReference>
<evidence type="ECO:0000259" key="1">
    <source>
        <dbReference type="Pfam" id="PF02350"/>
    </source>
</evidence>
<dbReference type="RefSeq" id="WP_038687027.1">
    <property type="nucleotide sequence ID" value="NZ_CP006986.1"/>
</dbReference>
<evidence type="ECO:0000313" key="3">
    <source>
        <dbReference type="Proteomes" id="UP000027180"/>
    </source>
</evidence>
<dbReference type="EMBL" id="CP006986">
    <property type="protein sequence ID" value="AIC25963.1"/>
    <property type="molecule type" value="Genomic_DNA"/>
</dbReference>
<feature type="domain" description="UDP-N-acetylglucosamine 2-epimerase" evidence="1">
    <location>
        <begin position="27"/>
        <end position="372"/>
    </location>
</feature>
<sequence length="388" mass="42744">MVESVRRVCAVLVDRANYGRMHPVMRAIQADADLELLTVCAGTMLLERFGQAEKIVTADGFKIDGRVFLEVEGSIPATMAKSIGLGVIEFSTEFQRLQPDMVLLIGDRYEALAAAIAAAYMNIPLAHIQGGEVSGSIDESARHAITKFAHLHFPSTKRSAEFITRMGERPDTVFNVGCPSGDYIRSLDTSLPADLFAKTGVGGPLSADSPFLLVIYHPVTTHFGSERQQIQQLIDALAELAQPTLWIWPNIDAGADDISKALRTYREHNRADWLHLVKNLDPITFQKCLKKTICAIGNSSSFIRDSTFSGTPVVLVGARQTGREHGGNLIAVPPQKRSIMDAIRSQIAHGRYPVSTLYGDGEASMRMIEKIKSFEPYRQKMLHYVSET</sequence>
<protein>
    <submittedName>
        <fullName evidence="2">UDP-N-acetylglucosamine 2-epimerase protein</fullName>
    </submittedName>
</protein>
<dbReference type="GO" id="GO:0004553">
    <property type="term" value="F:hydrolase activity, hydrolyzing O-glycosyl compounds"/>
    <property type="evidence" value="ECO:0007669"/>
    <property type="project" value="InterPro"/>
</dbReference>
<dbReference type="Proteomes" id="UP000027180">
    <property type="component" value="Chromosome"/>
</dbReference>
<dbReference type="InterPro" id="IPR029767">
    <property type="entry name" value="WecB-like"/>
</dbReference>
<dbReference type="PANTHER" id="PTHR43174:SF3">
    <property type="entry name" value="UDP-N-ACETYLGLUCOSAMINE 2-EPIMERASE"/>
    <property type="match status" value="1"/>
</dbReference>
<name>A0A060HSS8_RHIET</name>